<dbReference type="Pfam" id="PF04239">
    <property type="entry name" value="DUF421"/>
    <property type="match status" value="1"/>
</dbReference>
<dbReference type="Gene3D" id="3.30.240.20">
    <property type="entry name" value="bsu07140 like domains"/>
    <property type="match status" value="1"/>
</dbReference>
<feature type="transmembrane region" description="Helical" evidence="7">
    <location>
        <begin position="53"/>
        <end position="72"/>
    </location>
</feature>
<dbReference type="Proteomes" id="UP000727962">
    <property type="component" value="Unassembled WGS sequence"/>
</dbReference>
<evidence type="ECO:0000256" key="6">
    <source>
        <dbReference type="ARBA" id="ARBA00023136"/>
    </source>
</evidence>
<feature type="domain" description="YetF C-terminal" evidence="8">
    <location>
        <begin position="77"/>
        <end position="145"/>
    </location>
</feature>
<comment type="similarity">
    <text evidence="2">Belongs to the UPF0702 family.</text>
</comment>
<evidence type="ECO:0000313" key="10">
    <source>
        <dbReference type="Proteomes" id="UP000727962"/>
    </source>
</evidence>
<dbReference type="GO" id="GO:0005886">
    <property type="term" value="C:plasma membrane"/>
    <property type="evidence" value="ECO:0007669"/>
    <property type="project" value="UniProtKB-SubCell"/>
</dbReference>
<name>A0A931PUI8_FIMGI</name>
<evidence type="ECO:0000256" key="7">
    <source>
        <dbReference type="SAM" id="Phobius"/>
    </source>
</evidence>
<dbReference type="PANTHER" id="PTHR34582">
    <property type="entry name" value="UPF0702 TRANSMEMBRANE PROTEIN YCAP"/>
    <property type="match status" value="1"/>
</dbReference>
<comment type="subcellular location">
    <subcellularLocation>
        <location evidence="1">Cell membrane</location>
        <topology evidence="1">Multi-pass membrane protein</topology>
    </subcellularLocation>
</comment>
<evidence type="ECO:0000259" key="8">
    <source>
        <dbReference type="Pfam" id="PF04239"/>
    </source>
</evidence>
<keyword evidence="5 7" id="KW-1133">Transmembrane helix</keyword>
<keyword evidence="3" id="KW-1003">Cell membrane</keyword>
<evidence type="ECO:0000256" key="5">
    <source>
        <dbReference type="ARBA" id="ARBA00022989"/>
    </source>
</evidence>
<evidence type="ECO:0000313" key="9">
    <source>
        <dbReference type="EMBL" id="MBI1757484.1"/>
    </source>
</evidence>
<accession>A0A931PUI8</accession>
<protein>
    <submittedName>
        <fullName evidence="9">DUF421 domain-containing protein</fullName>
    </submittedName>
</protein>
<dbReference type="InterPro" id="IPR007353">
    <property type="entry name" value="DUF421"/>
</dbReference>
<evidence type="ECO:0000256" key="4">
    <source>
        <dbReference type="ARBA" id="ARBA00022692"/>
    </source>
</evidence>
<keyword evidence="6 7" id="KW-0472">Membrane</keyword>
<comment type="caution">
    <text evidence="9">The sequence shown here is derived from an EMBL/GenBank/DDBJ whole genome shotgun (WGS) entry which is preliminary data.</text>
</comment>
<evidence type="ECO:0000256" key="3">
    <source>
        <dbReference type="ARBA" id="ARBA00022475"/>
    </source>
</evidence>
<evidence type="ECO:0000256" key="2">
    <source>
        <dbReference type="ARBA" id="ARBA00006448"/>
    </source>
</evidence>
<reference evidence="9" key="1">
    <citation type="submission" date="2020-07" db="EMBL/GenBank/DDBJ databases">
        <title>Huge and variable diversity of episymbiotic CPR bacteria and DPANN archaea in groundwater ecosystems.</title>
        <authorList>
            <person name="He C.Y."/>
            <person name="Keren R."/>
            <person name="Whittaker M."/>
            <person name="Farag I.F."/>
            <person name="Doudna J."/>
            <person name="Cate J.H.D."/>
            <person name="Banfield J.F."/>
        </authorList>
    </citation>
    <scope>NUCLEOTIDE SEQUENCE</scope>
    <source>
        <strain evidence="9">NC_groundwater_17_Pr7_B-0.1um_64_12</strain>
    </source>
</reference>
<evidence type="ECO:0000256" key="1">
    <source>
        <dbReference type="ARBA" id="ARBA00004651"/>
    </source>
</evidence>
<organism evidence="9 10">
    <name type="scientific">Fimbriimonas ginsengisoli</name>
    <dbReference type="NCBI Taxonomy" id="1005039"/>
    <lineage>
        <taxon>Bacteria</taxon>
        <taxon>Bacillati</taxon>
        <taxon>Armatimonadota</taxon>
        <taxon>Fimbriimonadia</taxon>
        <taxon>Fimbriimonadales</taxon>
        <taxon>Fimbriimonadaceae</taxon>
        <taxon>Fimbriimonas</taxon>
    </lineage>
</organism>
<dbReference type="PANTHER" id="PTHR34582:SF6">
    <property type="entry name" value="UPF0702 TRANSMEMBRANE PROTEIN YCAP"/>
    <property type="match status" value="1"/>
</dbReference>
<dbReference type="EMBL" id="JACOSL010000064">
    <property type="protein sequence ID" value="MBI1757484.1"/>
    <property type="molecule type" value="Genomic_DNA"/>
</dbReference>
<dbReference type="InterPro" id="IPR023090">
    <property type="entry name" value="UPF0702_alpha/beta_dom_sf"/>
</dbReference>
<dbReference type="AlphaFoldDB" id="A0A931PUI8"/>
<sequence>MALRTLVVYVVLLVGIRLSGKREIGQFTPFDLVVLLLLSNAVQNAMTGPDTSVVGGIVAAAVLIIVNLAVAAGRGRFAPFRRWVEGVPVVLVSHGEIQWPSLAHERMTSDELLATLREHEVSDVGQVEMAMLEIDGSVSVIRRAEKAGPDGFRHSRRRFVRRHRAHD</sequence>
<proteinExistence type="inferred from homology"/>
<keyword evidence="4 7" id="KW-0812">Transmembrane</keyword>
<gene>
    <name evidence="9" type="ORF">HYR64_10305</name>
</gene>